<reference evidence="1 2" key="1">
    <citation type="submission" date="2023-03" db="EMBL/GenBank/DDBJ databases">
        <title>Bacillus Genome Sequencing.</title>
        <authorList>
            <person name="Dunlap C."/>
        </authorList>
    </citation>
    <scope>NUCLEOTIDE SEQUENCE [LARGE SCALE GENOMIC DNA]</scope>
    <source>
        <strain evidence="1 2">BD-533</strain>
    </source>
</reference>
<gene>
    <name evidence="1" type="ORF">P4I72_36945</name>
</gene>
<organism evidence="1 2">
    <name type="scientific">Paenibacillus alba</name>
    <dbReference type="NCBI Taxonomy" id="1197127"/>
    <lineage>
        <taxon>Bacteria</taxon>
        <taxon>Bacillati</taxon>
        <taxon>Bacillota</taxon>
        <taxon>Bacilli</taxon>
        <taxon>Bacillales</taxon>
        <taxon>Paenibacillaceae</taxon>
        <taxon>Paenibacillus</taxon>
    </lineage>
</organism>
<accession>A0ABU6GGH0</accession>
<evidence type="ECO:0000313" key="2">
    <source>
        <dbReference type="Proteomes" id="UP001338137"/>
    </source>
</evidence>
<dbReference type="RefSeq" id="WP_326076915.1">
    <property type="nucleotide sequence ID" value="NZ_JARLKY010000158.1"/>
</dbReference>
<comment type="caution">
    <text evidence="1">The sequence shown here is derived from an EMBL/GenBank/DDBJ whole genome shotgun (WGS) entry which is preliminary data.</text>
</comment>
<keyword evidence="2" id="KW-1185">Reference proteome</keyword>
<evidence type="ECO:0000313" key="1">
    <source>
        <dbReference type="EMBL" id="MEC0232694.1"/>
    </source>
</evidence>
<dbReference type="Proteomes" id="UP001338137">
    <property type="component" value="Unassembled WGS sequence"/>
</dbReference>
<name>A0ABU6GGH0_9BACL</name>
<feature type="non-terminal residue" evidence="1">
    <location>
        <position position="72"/>
    </location>
</feature>
<protein>
    <submittedName>
        <fullName evidence="1">Uncharacterized protein</fullName>
    </submittedName>
</protein>
<dbReference type="EMBL" id="JARLKY010000158">
    <property type="protein sequence ID" value="MEC0232694.1"/>
    <property type="molecule type" value="Genomic_DNA"/>
</dbReference>
<proteinExistence type="predicted"/>
<sequence>MVTKQDQSNKNGIMCSPVSHISIQAAKYDVLGGGHFAAPCLLAALLSSEHGEAKQVGSRSLKACKSANVINL</sequence>